<dbReference type="InterPro" id="IPR035914">
    <property type="entry name" value="Sperma_CUB_dom_sf"/>
</dbReference>
<evidence type="ECO:0000256" key="1">
    <source>
        <dbReference type="ARBA" id="ARBA00022614"/>
    </source>
</evidence>
<comment type="caution">
    <text evidence="9">The sequence shown here is derived from an EMBL/GenBank/DDBJ whole genome shotgun (WGS) entry which is preliminary data.</text>
</comment>
<dbReference type="PROSITE" id="PS50878">
    <property type="entry name" value="RT_POL"/>
    <property type="match status" value="1"/>
</dbReference>
<evidence type="ECO:0000256" key="6">
    <source>
        <dbReference type="SAM" id="MobiDB-lite"/>
    </source>
</evidence>
<dbReference type="STRING" id="50429.A0A2B4R9T2"/>
<gene>
    <name evidence="9" type="primary">CPN2</name>
    <name evidence="9" type="ORF">AWC38_SpisGene22816</name>
</gene>
<evidence type="ECO:0000256" key="5">
    <source>
        <dbReference type="PROSITE-ProRule" id="PRU00059"/>
    </source>
</evidence>
<dbReference type="Proteomes" id="UP000225706">
    <property type="component" value="Unassembled WGS sequence"/>
</dbReference>
<dbReference type="SUPFAM" id="SSF49854">
    <property type="entry name" value="Spermadhesin, CUB domain"/>
    <property type="match status" value="1"/>
</dbReference>
<reference evidence="10" key="1">
    <citation type="journal article" date="2017" name="bioRxiv">
        <title>Comparative analysis of the genomes of Stylophora pistillata and Acropora digitifera provides evidence for extensive differences between species of corals.</title>
        <authorList>
            <person name="Voolstra C.R."/>
            <person name="Li Y."/>
            <person name="Liew Y.J."/>
            <person name="Baumgarten S."/>
            <person name="Zoccola D."/>
            <person name="Flot J.-F."/>
            <person name="Tambutte S."/>
            <person name="Allemand D."/>
            <person name="Aranda M."/>
        </authorList>
    </citation>
    <scope>NUCLEOTIDE SEQUENCE [LARGE SCALE GENOMIC DNA]</scope>
</reference>
<feature type="domain" description="Reverse transcriptase" evidence="8">
    <location>
        <begin position="1"/>
        <end position="379"/>
    </location>
</feature>
<dbReference type="SUPFAM" id="SSF52058">
    <property type="entry name" value="L domain-like"/>
    <property type="match status" value="1"/>
</dbReference>
<dbReference type="Pfam" id="PF00078">
    <property type="entry name" value="RVT_1"/>
    <property type="match status" value="1"/>
</dbReference>
<protein>
    <submittedName>
        <fullName evidence="9">Carboxypeptidase N subunit 2</fullName>
    </submittedName>
</protein>
<dbReference type="GO" id="GO:0031012">
    <property type="term" value="C:extracellular matrix"/>
    <property type="evidence" value="ECO:0007669"/>
    <property type="project" value="TreeGrafter"/>
</dbReference>
<dbReference type="InterPro" id="IPR001611">
    <property type="entry name" value="Leu-rich_rpt"/>
</dbReference>
<feature type="compositionally biased region" description="Basic and acidic residues" evidence="6">
    <location>
        <begin position="898"/>
        <end position="930"/>
    </location>
</feature>
<dbReference type="Gene3D" id="2.60.120.290">
    <property type="entry name" value="Spermadhesin, CUB domain"/>
    <property type="match status" value="1"/>
</dbReference>
<feature type="domain" description="CUB" evidence="7">
    <location>
        <begin position="395"/>
        <end position="505"/>
    </location>
</feature>
<dbReference type="PANTHER" id="PTHR24373">
    <property type="entry name" value="SLIT RELATED LEUCINE-RICH REPEAT NEURONAL PROTEIN"/>
    <property type="match status" value="1"/>
</dbReference>
<dbReference type="SMART" id="SM00369">
    <property type="entry name" value="LRR_TYP"/>
    <property type="match status" value="7"/>
</dbReference>
<keyword evidence="9" id="KW-0121">Carboxypeptidase</keyword>
<dbReference type="PROSITE" id="PS01180">
    <property type="entry name" value="CUB"/>
    <property type="match status" value="1"/>
</dbReference>
<comment type="caution">
    <text evidence="5">Lacks conserved residue(s) required for the propagation of feature annotation.</text>
</comment>
<dbReference type="GO" id="GO:0004180">
    <property type="term" value="F:carboxypeptidase activity"/>
    <property type="evidence" value="ECO:0007669"/>
    <property type="project" value="UniProtKB-KW"/>
</dbReference>
<keyword evidence="9" id="KW-0378">Hydrolase</keyword>
<keyword evidence="2" id="KW-0732">Signal</keyword>
<evidence type="ECO:0000313" key="9">
    <source>
        <dbReference type="EMBL" id="PFX13127.1"/>
    </source>
</evidence>
<dbReference type="AlphaFoldDB" id="A0A2B4R9T2"/>
<dbReference type="InterPro" id="IPR000477">
    <property type="entry name" value="RT_dom"/>
</dbReference>
<evidence type="ECO:0000313" key="10">
    <source>
        <dbReference type="Proteomes" id="UP000225706"/>
    </source>
</evidence>
<keyword evidence="10" id="KW-1185">Reference proteome</keyword>
<dbReference type="PANTHER" id="PTHR24373:SF398">
    <property type="entry name" value="LEUCINE-RICH REPEAT-CONTAINING G-PROTEIN COUPLED RECEPTOR 6"/>
    <property type="match status" value="1"/>
</dbReference>
<keyword evidence="4" id="KW-1015">Disulfide bond</keyword>
<dbReference type="EMBL" id="LSMT01001062">
    <property type="protein sequence ID" value="PFX13127.1"/>
    <property type="molecule type" value="Genomic_DNA"/>
</dbReference>
<evidence type="ECO:0000259" key="8">
    <source>
        <dbReference type="PROSITE" id="PS50878"/>
    </source>
</evidence>
<sequence>MQFRDVREHRKIIMAYLLESHDWQEVFSVTDCELKCDGLTNTLWTMFNECFPLISVRISSRDPPFISPLVKHLLKFRNRLQKRSKPLPVGLEDRINHLIRENQRQAVKQDSSMSGRGSRAWWSTVNTITGRDTQPQLISSVIHPDIINKYFCSINSDPEYIAPAPIDIPDDARIPTIPLHVVTHFLSKLKRTACGPDELPYWLFREFAHDLAPVVTDVFNSSLQQHKVPSSWKMADIKPIPKESPLTCCTQLRPISLTAIIMRLFERLVYRGVPQGTVLGPVLFSIFINDIKAVNTNKNLLVKFADDITISLPIEANVGLDESETEILSFIEWSEKNCMKVNLTKTWELLLRGKTSKTPPEPLEIIERKEKLKLLGVTFEQVPVNWDTHIDYLLSKASIPIIREVYSRQRIPYFDTTQLIQVGEEKYVEIEFAISQSYSSPGAPCADEKYLEIRDGYNQSANLLGVFCGRNTPYFTRRSSGRSMWLRFSSQHRYRFQYDLSYEGKAINKTGITDAVCPVQPFFVFLVFGGRWTSSSHRLKKEWRCYAKQYEGCPYPCRCKVLRGNMKGFISPDCERKRLKSIPQQIPMATVDLTLSDNKLKHLPKDVFGRNPNLPKLKQIGGEPPNPRDLSNNQLSNLSSGVFTDIVFSWKSHLTLYQLKREIEDQGRQHAFQDCGSVRLSDIFRSWLGNNNLKTLPDDLFDGQTQLRYLDLSYNQLPNLTRGVLSTNSKLKKLDLSNNGIKRLPTDIFGNLTELKRLFLSSNKIQHLPRFNNLFKIETLAVYDNKIEYLPRGVFKGGKQMMSMSFHLNKIRSVTNEEFKDVAPSIRFLTVDTNLMCCHLTKEDADCDSAYVESFASYVTDSGHNKALEKTLEAAGGEEVQIQQVPESDDSDDNDDESKDKSEHGKIVKHTNHEEPVERDGTEQDKHQADENPPAASGRESSTAPLAMFDDDSNLGQFYEALDGTKETRV</sequence>
<evidence type="ECO:0000256" key="2">
    <source>
        <dbReference type="ARBA" id="ARBA00022729"/>
    </source>
</evidence>
<evidence type="ECO:0000256" key="3">
    <source>
        <dbReference type="ARBA" id="ARBA00022737"/>
    </source>
</evidence>
<dbReference type="OrthoDB" id="5979331at2759"/>
<organism evidence="9 10">
    <name type="scientific">Stylophora pistillata</name>
    <name type="common">Smooth cauliflower coral</name>
    <dbReference type="NCBI Taxonomy" id="50429"/>
    <lineage>
        <taxon>Eukaryota</taxon>
        <taxon>Metazoa</taxon>
        <taxon>Cnidaria</taxon>
        <taxon>Anthozoa</taxon>
        <taxon>Hexacorallia</taxon>
        <taxon>Scleractinia</taxon>
        <taxon>Astrocoeniina</taxon>
        <taxon>Pocilloporidae</taxon>
        <taxon>Stylophora</taxon>
    </lineage>
</organism>
<feature type="region of interest" description="Disordered" evidence="6">
    <location>
        <begin position="875"/>
        <end position="953"/>
    </location>
</feature>
<dbReference type="InterPro" id="IPR003591">
    <property type="entry name" value="Leu-rich_rpt_typical-subtyp"/>
</dbReference>
<dbReference type="PROSITE" id="PS51450">
    <property type="entry name" value="LRR"/>
    <property type="match status" value="3"/>
</dbReference>
<proteinExistence type="predicted"/>
<dbReference type="GO" id="GO:0005615">
    <property type="term" value="C:extracellular space"/>
    <property type="evidence" value="ECO:0007669"/>
    <property type="project" value="TreeGrafter"/>
</dbReference>
<name>A0A2B4R9T2_STYPI</name>
<evidence type="ECO:0000256" key="4">
    <source>
        <dbReference type="ARBA" id="ARBA00023157"/>
    </source>
</evidence>
<dbReference type="Pfam" id="PF13855">
    <property type="entry name" value="LRR_8"/>
    <property type="match status" value="1"/>
</dbReference>
<keyword evidence="1" id="KW-0433">Leucine-rich repeat</keyword>
<feature type="compositionally biased region" description="Acidic residues" evidence="6">
    <location>
        <begin position="887"/>
        <end position="897"/>
    </location>
</feature>
<keyword evidence="3" id="KW-0677">Repeat</keyword>
<evidence type="ECO:0000259" key="7">
    <source>
        <dbReference type="PROSITE" id="PS01180"/>
    </source>
</evidence>
<dbReference type="InterPro" id="IPR000859">
    <property type="entry name" value="CUB_dom"/>
</dbReference>
<dbReference type="CDD" id="cd00041">
    <property type="entry name" value="CUB"/>
    <property type="match status" value="1"/>
</dbReference>
<dbReference type="Gene3D" id="3.80.10.10">
    <property type="entry name" value="Ribonuclease Inhibitor"/>
    <property type="match status" value="2"/>
</dbReference>
<keyword evidence="9" id="KW-0645">Protease</keyword>
<accession>A0A2B4R9T2</accession>
<dbReference type="Pfam" id="PF00431">
    <property type="entry name" value="CUB"/>
    <property type="match status" value="1"/>
</dbReference>
<dbReference type="InterPro" id="IPR050328">
    <property type="entry name" value="Dev_Immune_Receptor"/>
</dbReference>
<dbReference type="InterPro" id="IPR032675">
    <property type="entry name" value="LRR_dom_sf"/>
</dbReference>